<dbReference type="RefSeq" id="WP_076421354.1">
    <property type="nucleotide sequence ID" value="NZ_FTNM01000001.1"/>
</dbReference>
<accession>A0A1N6UV35</accession>
<sequence length="191" mass="21536">MSSYRIIGLFALLWGVTACERPTPPLAEGKEPAYDLTGYLQEQTARLQQEQPPVLKSVITKGQPTETAQMEEMDWEKELAIFQEVDLSRPALRDFYKEERHTLPNGSTVSIFTKDAEAAAPVERLQLTVSPFQKLERLEAVVLEENLLFYSKRNISLTAEPGSGNLSGYRVEGVQKLIFGDSLRYRVDANL</sequence>
<protein>
    <submittedName>
        <fullName evidence="1">Uncharacterized protein</fullName>
    </submittedName>
</protein>
<reference evidence="2" key="1">
    <citation type="submission" date="2017-01" db="EMBL/GenBank/DDBJ databases">
        <authorList>
            <person name="Varghese N."/>
            <person name="Submissions S."/>
        </authorList>
    </citation>
    <scope>NUCLEOTIDE SEQUENCE [LARGE SCALE GENOMIC DNA]</scope>
    <source>
        <strain evidence="2">DM9</strain>
    </source>
</reference>
<name>A0A1N6UV35_9BACT</name>
<dbReference type="EMBL" id="FTNM01000001">
    <property type="protein sequence ID" value="SIQ69086.1"/>
    <property type="molecule type" value="Genomic_DNA"/>
</dbReference>
<keyword evidence="2" id="KW-1185">Reference proteome</keyword>
<dbReference type="Proteomes" id="UP000185924">
    <property type="component" value="Unassembled WGS sequence"/>
</dbReference>
<dbReference type="OrthoDB" id="794757at2"/>
<evidence type="ECO:0000313" key="1">
    <source>
        <dbReference type="EMBL" id="SIQ69086.1"/>
    </source>
</evidence>
<dbReference type="AlphaFoldDB" id="A0A1N6UV35"/>
<proteinExistence type="predicted"/>
<evidence type="ECO:0000313" key="2">
    <source>
        <dbReference type="Proteomes" id="UP000185924"/>
    </source>
</evidence>
<organism evidence="1 2">
    <name type="scientific">Pontibacter lucknowensis</name>
    <dbReference type="NCBI Taxonomy" id="1077936"/>
    <lineage>
        <taxon>Bacteria</taxon>
        <taxon>Pseudomonadati</taxon>
        <taxon>Bacteroidota</taxon>
        <taxon>Cytophagia</taxon>
        <taxon>Cytophagales</taxon>
        <taxon>Hymenobacteraceae</taxon>
        <taxon>Pontibacter</taxon>
    </lineage>
</organism>
<gene>
    <name evidence="1" type="ORF">SAMN05421545_1075</name>
</gene>
<dbReference type="STRING" id="1077936.SAMN05421545_1075"/>
<dbReference type="PROSITE" id="PS51257">
    <property type="entry name" value="PROKAR_LIPOPROTEIN"/>
    <property type="match status" value="1"/>
</dbReference>